<dbReference type="RefSeq" id="WP_125482233.1">
    <property type="nucleotide sequence ID" value="NZ_RSFW01000037.1"/>
</dbReference>
<dbReference type="PROSITE" id="PS50943">
    <property type="entry name" value="HTH_CROC1"/>
    <property type="match status" value="1"/>
</dbReference>
<dbReference type="InterPro" id="IPR001387">
    <property type="entry name" value="Cro/C1-type_HTH"/>
</dbReference>
<feature type="domain" description="HTH cro/C1-type" evidence="1">
    <location>
        <begin position="7"/>
        <end position="55"/>
    </location>
</feature>
<protein>
    <submittedName>
        <fullName evidence="2">XRE family transcriptional regulator</fullName>
    </submittedName>
</protein>
<proteinExistence type="predicted"/>
<dbReference type="OrthoDB" id="2857438at2"/>
<dbReference type="GO" id="GO:0003677">
    <property type="term" value="F:DNA binding"/>
    <property type="evidence" value="ECO:0007669"/>
    <property type="project" value="InterPro"/>
</dbReference>
<evidence type="ECO:0000259" key="1">
    <source>
        <dbReference type="PROSITE" id="PS50943"/>
    </source>
</evidence>
<gene>
    <name evidence="2" type="ORF">EJA10_22410</name>
</gene>
<dbReference type="Gene3D" id="1.10.260.40">
    <property type="entry name" value="lambda repressor-like DNA-binding domains"/>
    <property type="match status" value="1"/>
</dbReference>
<organism evidence="2 3">
    <name type="scientific">Mesobacillus subterraneus</name>
    <dbReference type="NCBI Taxonomy" id="285983"/>
    <lineage>
        <taxon>Bacteria</taxon>
        <taxon>Bacillati</taxon>
        <taxon>Bacillota</taxon>
        <taxon>Bacilli</taxon>
        <taxon>Bacillales</taxon>
        <taxon>Bacillaceae</taxon>
        <taxon>Mesobacillus</taxon>
    </lineage>
</organism>
<dbReference type="InterPro" id="IPR010982">
    <property type="entry name" value="Lambda_DNA-bd_dom_sf"/>
</dbReference>
<reference evidence="3" key="1">
    <citation type="submission" date="2018-12" db="EMBL/GenBank/DDBJ databases">
        <title>Bacillus chawlae sp. nov., Bacillus glennii sp. nov., and Bacillus saganii sp. nov. Isolated from the Vehicle Assembly Building at Kennedy Space Center where the Viking Spacecraft were Assembled.</title>
        <authorList>
            <person name="Seuylemezian A."/>
            <person name="Vaishampayan P."/>
        </authorList>
    </citation>
    <scope>NUCLEOTIDE SEQUENCE [LARGE SCALE GENOMIC DNA]</scope>
    <source>
        <strain evidence="3">DSM 13966</strain>
    </source>
</reference>
<dbReference type="EMBL" id="RSFW01000037">
    <property type="protein sequence ID" value="RSD21056.1"/>
    <property type="molecule type" value="Genomic_DNA"/>
</dbReference>
<evidence type="ECO:0000313" key="2">
    <source>
        <dbReference type="EMBL" id="RSD21056.1"/>
    </source>
</evidence>
<comment type="caution">
    <text evidence="2">The sequence shown here is derived from an EMBL/GenBank/DDBJ whole genome shotgun (WGS) entry which is preliminary data.</text>
</comment>
<evidence type="ECO:0000313" key="3">
    <source>
        <dbReference type="Proteomes" id="UP000279911"/>
    </source>
</evidence>
<dbReference type="SUPFAM" id="SSF47413">
    <property type="entry name" value="lambda repressor-like DNA-binding domains"/>
    <property type="match status" value="1"/>
</dbReference>
<dbReference type="SMART" id="SM00530">
    <property type="entry name" value="HTH_XRE"/>
    <property type="match status" value="1"/>
</dbReference>
<accession>A0A427TE38</accession>
<dbReference type="AlphaFoldDB" id="A0A427TE38"/>
<dbReference type="Pfam" id="PF12844">
    <property type="entry name" value="HTH_19"/>
    <property type="match status" value="1"/>
</dbReference>
<dbReference type="CDD" id="cd00093">
    <property type="entry name" value="HTH_XRE"/>
    <property type="match status" value="1"/>
</dbReference>
<sequence length="170" mass="19549">MAIGEMLASARKRQGYSQEELSMDLPISRESLAKYETGSRRLPNDMRRPIAEALDDVEFYFNTWQDAAGEVAIPYFNGEYVDQHPASMVFLVKKETIEALQQLDMVSWSKPIHTRTDAEREDIKRVVGELLDAASSIINLVGVLCREYRFSMKDVFKAWKLSLKVRKLNK</sequence>
<name>A0A427TE38_9BACI</name>
<dbReference type="Proteomes" id="UP000279911">
    <property type="component" value="Unassembled WGS sequence"/>
</dbReference>